<evidence type="ECO:0000313" key="5">
    <source>
        <dbReference type="EMBL" id="KAK7040760.1"/>
    </source>
</evidence>
<evidence type="ECO:0000259" key="4">
    <source>
        <dbReference type="PROSITE" id="PS50118"/>
    </source>
</evidence>
<proteinExistence type="predicted"/>
<evidence type="ECO:0000256" key="1">
    <source>
        <dbReference type="ARBA" id="ARBA00023125"/>
    </source>
</evidence>
<dbReference type="InterPro" id="IPR036910">
    <property type="entry name" value="HMG_box_dom_sf"/>
</dbReference>
<dbReference type="GO" id="GO:0003677">
    <property type="term" value="F:DNA binding"/>
    <property type="evidence" value="ECO:0007669"/>
    <property type="project" value="UniProtKB-UniRule"/>
</dbReference>
<dbReference type="AlphaFoldDB" id="A0AAW0CM20"/>
<keyword evidence="1 2" id="KW-0238">DNA-binding</keyword>
<sequence>MFSSFATRLAARSSFSLIRSSSSAFSQPRILSSVSLSRSYFTTPRVLLPATASTAKKPAATKKTSAKKPAQKAVAKKKPVKKTAAKKKPAAKKRVTKKPVKPKSKFDKSVLTPPKRPMNSYMLFTREKLSTVDLKNKSLQEMAQTLKGISALWRELPDTSKQVYREKHQEAMEQWRKDYEKWYLNLPDGAMSEIKKKRKAKGLPAISRPKDYPKKAASPFIYYTLDVRRQNPNLSLFETSKVAGEQWKKLSDSEKQPYVDESRRQSEKFAVELEQYKKANA</sequence>
<dbReference type="InterPro" id="IPR050342">
    <property type="entry name" value="HMGB"/>
</dbReference>
<accession>A0AAW0CM20</accession>
<keyword evidence="6" id="KW-1185">Reference proteome</keyword>
<feature type="DNA-binding region" description="HMG box" evidence="2">
    <location>
        <begin position="213"/>
        <end position="277"/>
    </location>
</feature>
<feature type="domain" description="HMG box" evidence="4">
    <location>
        <begin position="213"/>
        <end position="277"/>
    </location>
</feature>
<dbReference type="PANTHER" id="PTHR48112">
    <property type="entry name" value="HIGH MOBILITY GROUP PROTEIN DSP1"/>
    <property type="match status" value="1"/>
</dbReference>
<reference evidence="5 6" key="1">
    <citation type="submission" date="2024-01" db="EMBL/GenBank/DDBJ databases">
        <title>A draft genome for a cacao thread blight-causing isolate of Paramarasmius palmivorus.</title>
        <authorList>
            <person name="Baruah I.K."/>
            <person name="Bukari Y."/>
            <person name="Amoako-Attah I."/>
            <person name="Meinhardt L.W."/>
            <person name="Bailey B.A."/>
            <person name="Cohen S.P."/>
        </authorList>
    </citation>
    <scope>NUCLEOTIDE SEQUENCE [LARGE SCALE GENOMIC DNA]</scope>
    <source>
        <strain evidence="5 6">GH-12</strain>
    </source>
</reference>
<evidence type="ECO:0000256" key="3">
    <source>
        <dbReference type="SAM" id="MobiDB-lite"/>
    </source>
</evidence>
<evidence type="ECO:0000313" key="6">
    <source>
        <dbReference type="Proteomes" id="UP001383192"/>
    </source>
</evidence>
<dbReference type="EMBL" id="JAYKXP010000036">
    <property type="protein sequence ID" value="KAK7040760.1"/>
    <property type="molecule type" value="Genomic_DNA"/>
</dbReference>
<organism evidence="5 6">
    <name type="scientific">Paramarasmius palmivorus</name>
    <dbReference type="NCBI Taxonomy" id="297713"/>
    <lineage>
        <taxon>Eukaryota</taxon>
        <taxon>Fungi</taxon>
        <taxon>Dikarya</taxon>
        <taxon>Basidiomycota</taxon>
        <taxon>Agaricomycotina</taxon>
        <taxon>Agaricomycetes</taxon>
        <taxon>Agaricomycetidae</taxon>
        <taxon>Agaricales</taxon>
        <taxon>Marasmiineae</taxon>
        <taxon>Marasmiaceae</taxon>
        <taxon>Paramarasmius</taxon>
    </lineage>
</organism>
<evidence type="ECO:0000256" key="2">
    <source>
        <dbReference type="PROSITE-ProRule" id="PRU00267"/>
    </source>
</evidence>
<dbReference type="Pfam" id="PF00505">
    <property type="entry name" value="HMG_box"/>
    <property type="match status" value="2"/>
</dbReference>
<feature type="domain" description="HMG box" evidence="4">
    <location>
        <begin position="114"/>
        <end position="183"/>
    </location>
</feature>
<gene>
    <name evidence="5" type="ORF">VNI00_009666</name>
</gene>
<feature type="compositionally biased region" description="Basic residues" evidence="3">
    <location>
        <begin position="64"/>
        <end position="103"/>
    </location>
</feature>
<name>A0AAW0CM20_9AGAR</name>
<dbReference type="PANTHER" id="PTHR48112:SF22">
    <property type="entry name" value="MITOCHONDRIAL TRANSCRIPTION FACTOR A, ISOFORM B"/>
    <property type="match status" value="1"/>
</dbReference>
<dbReference type="SMART" id="SM00398">
    <property type="entry name" value="HMG"/>
    <property type="match status" value="2"/>
</dbReference>
<feature type="compositionally biased region" description="Low complexity" evidence="3">
    <location>
        <begin position="51"/>
        <end position="63"/>
    </location>
</feature>
<dbReference type="SUPFAM" id="SSF47095">
    <property type="entry name" value="HMG-box"/>
    <property type="match status" value="2"/>
</dbReference>
<feature type="DNA-binding region" description="HMG box" evidence="2">
    <location>
        <begin position="114"/>
        <end position="183"/>
    </location>
</feature>
<comment type="caution">
    <text evidence="5">The sequence shown here is derived from an EMBL/GenBank/DDBJ whole genome shotgun (WGS) entry which is preliminary data.</text>
</comment>
<dbReference type="GO" id="GO:0005634">
    <property type="term" value="C:nucleus"/>
    <property type="evidence" value="ECO:0007669"/>
    <property type="project" value="UniProtKB-UniRule"/>
</dbReference>
<dbReference type="InterPro" id="IPR009071">
    <property type="entry name" value="HMG_box_dom"/>
</dbReference>
<dbReference type="Proteomes" id="UP001383192">
    <property type="component" value="Unassembled WGS sequence"/>
</dbReference>
<dbReference type="PROSITE" id="PS50118">
    <property type="entry name" value="HMG_BOX_2"/>
    <property type="match status" value="2"/>
</dbReference>
<keyword evidence="2" id="KW-0539">Nucleus</keyword>
<feature type="region of interest" description="Disordered" evidence="3">
    <location>
        <begin position="51"/>
        <end position="112"/>
    </location>
</feature>
<protein>
    <recommendedName>
        <fullName evidence="4">HMG box domain-containing protein</fullName>
    </recommendedName>
</protein>
<dbReference type="Gene3D" id="1.10.30.10">
    <property type="entry name" value="High mobility group box domain"/>
    <property type="match status" value="2"/>
</dbReference>